<evidence type="ECO:0000313" key="2">
    <source>
        <dbReference type="Proteomes" id="UP000824056"/>
    </source>
</evidence>
<comment type="caution">
    <text evidence="1">The sequence shown here is derived from an EMBL/GenBank/DDBJ whole genome shotgun (WGS) entry which is preliminary data.</text>
</comment>
<dbReference type="AlphaFoldDB" id="A0A9D2FTS0"/>
<dbReference type="InterPro" id="IPR046169">
    <property type="entry name" value="DUF6171"/>
</dbReference>
<dbReference type="Pfam" id="PF19668">
    <property type="entry name" value="DUF6171"/>
    <property type="match status" value="1"/>
</dbReference>
<protein>
    <submittedName>
        <fullName evidence="1">Uncharacterized protein</fullName>
    </submittedName>
</protein>
<proteinExistence type="predicted"/>
<dbReference type="EMBL" id="DXBG01000269">
    <property type="protein sequence ID" value="HIZ66506.1"/>
    <property type="molecule type" value="Genomic_DNA"/>
</dbReference>
<gene>
    <name evidence="1" type="ORF">H9809_11530</name>
</gene>
<accession>A0A9D2FTS0</accession>
<sequence length="87" mass="10413">MEEHPQRFCRKCLLEDIAEEDFLRNMRQYIDGLDEDIKTEEAQYRQRLLLCRQCSKLMNGLCRVCGCFVEYRAAVKKNHCPGPEKLW</sequence>
<evidence type="ECO:0000313" key="1">
    <source>
        <dbReference type="EMBL" id="HIZ66506.1"/>
    </source>
</evidence>
<reference evidence="1" key="2">
    <citation type="submission" date="2021-04" db="EMBL/GenBank/DDBJ databases">
        <authorList>
            <person name="Gilroy R."/>
        </authorList>
    </citation>
    <scope>NUCLEOTIDE SEQUENCE</scope>
    <source>
        <strain evidence="1">1068</strain>
    </source>
</reference>
<name>A0A9D2FTS0_9FIRM</name>
<reference evidence="1" key="1">
    <citation type="journal article" date="2021" name="PeerJ">
        <title>Extensive microbial diversity within the chicken gut microbiome revealed by metagenomics and culture.</title>
        <authorList>
            <person name="Gilroy R."/>
            <person name="Ravi A."/>
            <person name="Getino M."/>
            <person name="Pursley I."/>
            <person name="Horton D.L."/>
            <person name="Alikhan N.F."/>
            <person name="Baker D."/>
            <person name="Gharbi K."/>
            <person name="Hall N."/>
            <person name="Watson M."/>
            <person name="Adriaenssens E.M."/>
            <person name="Foster-Nyarko E."/>
            <person name="Jarju S."/>
            <person name="Secka A."/>
            <person name="Antonio M."/>
            <person name="Oren A."/>
            <person name="Chaudhuri R.R."/>
            <person name="La Ragione R."/>
            <person name="Hildebrand F."/>
            <person name="Pallen M.J."/>
        </authorList>
    </citation>
    <scope>NUCLEOTIDE SEQUENCE</scope>
    <source>
        <strain evidence="1">1068</strain>
    </source>
</reference>
<dbReference type="Proteomes" id="UP000824056">
    <property type="component" value="Unassembled WGS sequence"/>
</dbReference>
<organism evidence="1 2">
    <name type="scientific">Candidatus Blautia pullicola</name>
    <dbReference type="NCBI Taxonomy" id="2838498"/>
    <lineage>
        <taxon>Bacteria</taxon>
        <taxon>Bacillati</taxon>
        <taxon>Bacillota</taxon>
        <taxon>Clostridia</taxon>
        <taxon>Lachnospirales</taxon>
        <taxon>Lachnospiraceae</taxon>
        <taxon>Blautia</taxon>
    </lineage>
</organism>